<keyword evidence="6" id="KW-1015">Disulfide bond</keyword>
<dbReference type="PANTHER" id="PTHR19433:SF86">
    <property type="entry name" value="T CELL RECEPTOR ALPHA VARIABLE 26-2"/>
    <property type="match status" value="1"/>
</dbReference>
<name>A0A5F9CWT5_RABIT</name>
<sequence length="150" mass="16939">MRLVAGVIVLLTSGIMADAKTTQPTSMETTEGDPVHLPCNHSTISGSEYIYWYRQIPLQGPEYVIYGVKNNVTNGGASLTIAADRKFSTLILPHITLRDAAVYYCIVRDTHWGRWGCSCTISHHLKSLLRKNELRLNRRIGKVKKKKKKR</sequence>
<evidence type="ECO:0000256" key="3">
    <source>
        <dbReference type="ARBA" id="ARBA00022729"/>
    </source>
</evidence>
<dbReference type="InParanoid" id="A0A5F9CWT5"/>
<dbReference type="GO" id="GO:0009617">
    <property type="term" value="P:response to bacterium"/>
    <property type="evidence" value="ECO:0007669"/>
    <property type="project" value="TreeGrafter"/>
</dbReference>
<dbReference type="SUPFAM" id="SSF48726">
    <property type="entry name" value="Immunoglobulin"/>
    <property type="match status" value="1"/>
</dbReference>
<organism evidence="10 11">
    <name type="scientific">Oryctolagus cuniculus</name>
    <name type="common">Rabbit</name>
    <dbReference type="NCBI Taxonomy" id="9986"/>
    <lineage>
        <taxon>Eukaryota</taxon>
        <taxon>Metazoa</taxon>
        <taxon>Chordata</taxon>
        <taxon>Craniata</taxon>
        <taxon>Vertebrata</taxon>
        <taxon>Euteleostomi</taxon>
        <taxon>Mammalia</taxon>
        <taxon>Eutheria</taxon>
        <taxon>Euarchontoglires</taxon>
        <taxon>Glires</taxon>
        <taxon>Lagomorpha</taxon>
        <taxon>Leporidae</taxon>
        <taxon>Oryctolagus</taxon>
    </lineage>
</organism>
<dbReference type="Pfam" id="PF07686">
    <property type="entry name" value="V-set"/>
    <property type="match status" value="1"/>
</dbReference>
<evidence type="ECO:0000313" key="11">
    <source>
        <dbReference type="Proteomes" id="UP000001811"/>
    </source>
</evidence>
<reference evidence="10" key="2">
    <citation type="submission" date="2025-08" db="UniProtKB">
        <authorList>
            <consortium name="Ensembl"/>
        </authorList>
    </citation>
    <scope>IDENTIFICATION</scope>
    <source>
        <strain evidence="10">Thorbecke</strain>
    </source>
</reference>
<dbReference type="GeneTree" id="ENSGT00940000162524"/>
<dbReference type="Gene3D" id="2.60.40.10">
    <property type="entry name" value="Immunoglobulins"/>
    <property type="match status" value="1"/>
</dbReference>
<dbReference type="InterPro" id="IPR013106">
    <property type="entry name" value="Ig_V-set"/>
</dbReference>
<dbReference type="EMBL" id="AAGW02024192">
    <property type="status" value="NOT_ANNOTATED_CDS"/>
    <property type="molecule type" value="Genomic_DNA"/>
</dbReference>
<dbReference type="InterPro" id="IPR052051">
    <property type="entry name" value="TCR_complex_component"/>
</dbReference>
<dbReference type="SMR" id="A0A5F9CWT5"/>
<dbReference type="PANTHER" id="PTHR19433">
    <property type="entry name" value="T-CELL RECEPTOR ALPHA CHAIN V REGION-RELATED"/>
    <property type="match status" value="1"/>
</dbReference>
<evidence type="ECO:0000259" key="9">
    <source>
        <dbReference type="PROSITE" id="PS50835"/>
    </source>
</evidence>
<feature type="domain" description="Ig-like" evidence="9">
    <location>
        <begin position="18"/>
        <end position="109"/>
    </location>
</feature>
<dbReference type="AlphaFoldDB" id="A0A5F9CWT5"/>
<accession>A0A5F9CWT5</accession>
<dbReference type="InterPro" id="IPR036179">
    <property type="entry name" value="Ig-like_dom_sf"/>
</dbReference>
<dbReference type="PROSITE" id="PS50835">
    <property type="entry name" value="IG_LIKE"/>
    <property type="match status" value="1"/>
</dbReference>
<reference evidence="10" key="3">
    <citation type="submission" date="2025-09" db="UniProtKB">
        <authorList>
            <consortium name="Ensembl"/>
        </authorList>
    </citation>
    <scope>IDENTIFICATION</scope>
    <source>
        <strain evidence="10">Thorbecke</strain>
    </source>
</reference>
<evidence type="ECO:0000256" key="8">
    <source>
        <dbReference type="SAM" id="SignalP"/>
    </source>
</evidence>
<evidence type="ECO:0000256" key="5">
    <source>
        <dbReference type="ARBA" id="ARBA00023136"/>
    </source>
</evidence>
<reference evidence="10 11" key="1">
    <citation type="journal article" date="2011" name="Nature">
        <title>A high-resolution map of human evolutionary constraint using 29 mammals.</title>
        <authorList>
            <person name="Lindblad-Toh K."/>
            <person name="Garber M."/>
            <person name="Zuk O."/>
            <person name="Lin M.F."/>
            <person name="Parker B.J."/>
            <person name="Washietl S."/>
            <person name="Kheradpour P."/>
            <person name="Ernst J."/>
            <person name="Jordan G."/>
            <person name="Mauceli E."/>
            <person name="Ward L.D."/>
            <person name="Lowe C.B."/>
            <person name="Holloway A.K."/>
            <person name="Clamp M."/>
            <person name="Gnerre S."/>
            <person name="Alfoldi J."/>
            <person name="Beal K."/>
            <person name="Chang J."/>
            <person name="Clawson H."/>
            <person name="Cuff J."/>
            <person name="Di Palma F."/>
            <person name="Fitzgerald S."/>
            <person name="Flicek P."/>
            <person name="Guttman M."/>
            <person name="Hubisz M.J."/>
            <person name="Jaffe D.B."/>
            <person name="Jungreis I."/>
            <person name="Kent W.J."/>
            <person name="Kostka D."/>
            <person name="Lara M."/>
            <person name="Martins A.L."/>
            <person name="Massingham T."/>
            <person name="Moltke I."/>
            <person name="Raney B.J."/>
            <person name="Rasmussen M.D."/>
            <person name="Robinson J."/>
            <person name="Stark A."/>
            <person name="Vilella A.J."/>
            <person name="Wen J."/>
            <person name="Xie X."/>
            <person name="Zody M.C."/>
            <person name="Baldwin J."/>
            <person name="Bloom T."/>
            <person name="Chin C.W."/>
            <person name="Heiman D."/>
            <person name="Nicol R."/>
            <person name="Nusbaum C."/>
            <person name="Young S."/>
            <person name="Wilkinson J."/>
            <person name="Worley K.C."/>
            <person name="Kovar C.L."/>
            <person name="Muzny D.M."/>
            <person name="Gibbs R.A."/>
            <person name="Cree A."/>
            <person name="Dihn H.H."/>
            <person name="Fowler G."/>
            <person name="Jhangiani S."/>
            <person name="Joshi V."/>
            <person name="Lee S."/>
            <person name="Lewis L.R."/>
            <person name="Nazareth L.V."/>
            <person name="Okwuonu G."/>
            <person name="Santibanez J."/>
            <person name="Warren W.C."/>
            <person name="Mardis E.R."/>
            <person name="Weinstock G.M."/>
            <person name="Wilson R.K."/>
            <person name="Delehaunty K."/>
            <person name="Dooling D."/>
            <person name="Fronik C."/>
            <person name="Fulton L."/>
            <person name="Fulton B."/>
            <person name="Graves T."/>
            <person name="Minx P."/>
            <person name="Sodergren E."/>
            <person name="Birney E."/>
            <person name="Margulies E.H."/>
            <person name="Herrero J."/>
            <person name="Green E.D."/>
            <person name="Haussler D."/>
            <person name="Siepel A."/>
            <person name="Goldman N."/>
            <person name="Pollard K.S."/>
            <person name="Pedersen J.S."/>
            <person name="Lander E.S."/>
            <person name="Kellis M."/>
        </authorList>
    </citation>
    <scope>NUCLEOTIDE SEQUENCE [LARGE SCALE GENOMIC DNA]</scope>
    <source>
        <strain evidence="10 11">Thorbecke inbred</strain>
    </source>
</reference>
<dbReference type="Proteomes" id="UP000001811">
    <property type="component" value="Chromosome 17"/>
</dbReference>
<keyword evidence="4" id="KW-0391">Immunity</keyword>
<evidence type="ECO:0000256" key="2">
    <source>
        <dbReference type="ARBA" id="ARBA00022475"/>
    </source>
</evidence>
<dbReference type="GO" id="GO:0005886">
    <property type="term" value="C:plasma membrane"/>
    <property type="evidence" value="ECO:0007669"/>
    <property type="project" value="UniProtKB-SubCell"/>
</dbReference>
<dbReference type="InterPro" id="IPR007110">
    <property type="entry name" value="Ig-like_dom"/>
</dbReference>
<evidence type="ECO:0000256" key="7">
    <source>
        <dbReference type="ARBA" id="ARBA00023180"/>
    </source>
</evidence>
<feature type="chain" id="PRO_5023936228" evidence="8">
    <location>
        <begin position="20"/>
        <end position="150"/>
    </location>
</feature>
<keyword evidence="11" id="KW-1185">Reference proteome</keyword>
<evidence type="ECO:0000256" key="6">
    <source>
        <dbReference type="ARBA" id="ARBA00023157"/>
    </source>
</evidence>
<evidence type="ECO:0000256" key="1">
    <source>
        <dbReference type="ARBA" id="ARBA00004236"/>
    </source>
</evidence>
<keyword evidence="3 8" id="KW-0732">Signal</keyword>
<dbReference type="GO" id="GO:0002376">
    <property type="term" value="P:immune system process"/>
    <property type="evidence" value="ECO:0007669"/>
    <property type="project" value="UniProtKB-KW"/>
</dbReference>
<keyword evidence="7" id="KW-0325">Glycoprotein</keyword>
<proteinExistence type="predicted"/>
<feature type="signal peptide" evidence="8">
    <location>
        <begin position="1"/>
        <end position="19"/>
    </location>
</feature>
<dbReference type="InterPro" id="IPR003599">
    <property type="entry name" value="Ig_sub"/>
</dbReference>
<dbReference type="Bgee" id="ENSOCUG00000032620">
    <property type="expression patterns" value="Expressed in blood and 1 other cell type or tissue"/>
</dbReference>
<comment type="subcellular location">
    <subcellularLocation>
        <location evidence="1">Cell membrane</location>
    </subcellularLocation>
</comment>
<evidence type="ECO:0000256" key="4">
    <source>
        <dbReference type="ARBA" id="ARBA00022859"/>
    </source>
</evidence>
<dbReference type="FunCoup" id="A0A5F9CWT5">
    <property type="interactions" value="74"/>
</dbReference>
<evidence type="ECO:0000313" key="10">
    <source>
        <dbReference type="Ensembl" id="ENSOCUP00000038066.1"/>
    </source>
</evidence>
<keyword evidence="5" id="KW-0472">Membrane</keyword>
<dbReference type="STRING" id="9986.ENSOCUP00000038066"/>
<keyword evidence="2" id="KW-1003">Cell membrane</keyword>
<dbReference type="Ensembl" id="ENSOCUT00000059312.1">
    <property type="protein sequence ID" value="ENSOCUP00000038066.1"/>
    <property type="gene ID" value="ENSOCUG00000032620.1"/>
</dbReference>
<dbReference type="InterPro" id="IPR013783">
    <property type="entry name" value="Ig-like_fold"/>
</dbReference>
<dbReference type="SMART" id="SM00409">
    <property type="entry name" value="IG"/>
    <property type="match status" value="1"/>
</dbReference>
<protein>
    <submittedName>
        <fullName evidence="10">T cell receptor alpha variable 26-2</fullName>
    </submittedName>
</protein>
<dbReference type="SMART" id="SM00406">
    <property type="entry name" value="IGv"/>
    <property type="match status" value="1"/>
</dbReference>